<dbReference type="Proteomes" id="UP000694580">
    <property type="component" value="Chromosome 1"/>
</dbReference>
<dbReference type="Pfam" id="PF12796">
    <property type="entry name" value="Ank_2"/>
    <property type="match status" value="3"/>
</dbReference>
<evidence type="ECO:0000256" key="2">
    <source>
        <dbReference type="ARBA" id="ARBA00022837"/>
    </source>
</evidence>
<sequence length="783" mass="86560">MKSAVAASRLELQEVYKLLQLVREGNKTQIKRLVCVGVPDLINLTEPKEGKSAMHLASESNDADTVKFLLSLGARVNIQDKRGRTPVLVAAELGHDGMVALLAENQADMNLPDNEGKGVLFYCVCPTKQHMRCLQTALDGRADVNGVSAAGKPVFLSACENARNCESMCISILERGADPCAVNEVTGHSALMEAAKAGAAGLVRAILKQGGDPNVLDKKRMHAAHFAAEGGFFEVAVLRTLSAYSANLGAMASDGNTPLHFAAAGGFSECCRFIFQRGCDPKLKNLNGKLPRQIAKDKGHHATLKELKKAERLHAKFSKQNAVNPNELWALTLHDWSSEHESDLRTAFANAEKIPNPLQVARDNFVSVLQAHRAPIEDDNLQKIILKHDENREGVIDINDFFKGLKYLQKAYVLSSYAPKKNKVSKQRKGKKKGKFTLTMPICTVPPELVLRQEDGGLPLFMIEGYQEFTDHKRFDWDQPPVHPIEDDSAWYISEPEKIFININYCVKTTDLDSLSLAFAKQVPVDVTDKFYKTPLMTACSSGNLEVARYLISLGADVNAGDQFRWTPLHHACYAGQVDVIRLLVQSGAALETVTVSGLTPLMRAIESCRPSCVDYLIKSGARVQAENKKGQNCLDIAKVYGDPRVIDLVKARFESLPKLTDNKKGKERKLLVNSKPSSPSPTKEKAPSLAPDAALTKETPKYFNTKVTGGNADRLDISYMDRTVSFSHPRNSVIFSARLFCLTRSLLICAFKIWGKQAHTRQLTENKEFGRDRHFQEEESED</sequence>
<feature type="repeat" description="ANK" evidence="3">
    <location>
        <begin position="564"/>
        <end position="596"/>
    </location>
</feature>
<dbReference type="AlphaFoldDB" id="A0AAY4A5E2"/>
<name>A0AAY4A5E2_9TELE</name>
<dbReference type="PROSITE" id="PS50222">
    <property type="entry name" value="EF_HAND_2"/>
    <property type="match status" value="1"/>
</dbReference>
<proteinExistence type="predicted"/>
<dbReference type="InterPro" id="IPR002110">
    <property type="entry name" value="Ankyrin_rpt"/>
</dbReference>
<keyword evidence="7" id="KW-1185">Reference proteome</keyword>
<dbReference type="SUPFAM" id="SSF47473">
    <property type="entry name" value="EF-hand"/>
    <property type="match status" value="1"/>
</dbReference>
<reference evidence="6" key="2">
    <citation type="submission" date="2025-08" db="UniProtKB">
        <authorList>
            <consortium name="Ensembl"/>
        </authorList>
    </citation>
    <scope>IDENTIFICATION</scope>
</reference>
<feature type="region of interest" description="Disordered" evidence="4">
    <location>
        <begin position="666"/>
        <end position="692"/>
    </location>
</feature>
<evidence type="ECO:0000259" key="5">
    <source>
        <dbReference type="PROSITE" id="PS50222"/>
    </source>
</evidence>
<feature type="repeat" description="ANK" evidence="3">
    <location>
        <begin position="254"/>
        <end position="286"/>
    </location>
</feature>
<dbReference type="InterPro" id="IPR052801">
    <property type="entry name" value="Ankyrin-EF-hand"/>
</dbReference>
<dbReference type="GO" id="GO:0005509">
    <property type="term" value="F:calcium ion binding"/>
    <property type="evidence" value="ECO:0007669"/>
    <property type="project" value="InterPro"/>
</dbReference>
<dbReference type="InterPro" id="IPR018247">
    <property type="entry name" value="EF_Hand_1_Ca_BS"/>
</dbReference>
<dbReference type="Gene3D" id="1.25.40.20">
    <property type="entry name" value="Ankyrin repeat-containing domain"/>
    <property type="match status" value="4"/>
</dbReference>
<evidence type="ECO:0000256" key="4">
    <source>
        <dbReference type="SAM" id="MobiDB-lite"/>
    </source>
</evidence>
<dbReference type="InterPro" id="IPR002048">
    <property type="entry name" value="EF_hand_dom"/>
</dbReference>
<feature type="domain" description="EF-hand" evidence="5">
    <location>
        <begin position="376"/>
        <end position="411"/>
    </location>
</feature>
<dbReference type="SMART" id="SM00248">
    <property type="entry name" value="ANK"/>
    <property type="match status" value="8"/>
</dbReference>
<reference evidence="6" key="3">
    <citation type="submission" date="2025-09" db="UniProtKB">
        <authorList>
            <consortium name="Ensembl"/>
        </authorList>
    </citation>
    <scope>IDENTIFICATION</scope>
</reference>
<dbReference type="Pfam" id="PF00023">
    <property type="entry name" value="Ank"/>
    <property type="match status" value="1"/>
</dbReference>
<dbReference type="PRINTS" id="PR01415">
    <property type="entry name" value="ANKYRIN"/>
</dbReference>
<feature type="repeat" description="ANK" evidence="3">
    <location>
        <begin position="82"/>
        <end position="114"/>
    </location>
</feature>
<evidence type="ECO:0000256" key="1">
    <source>
        <dbReference type="ARBA" id="ARBA00022723"/>
    </source>
</evidence>
<protein>
    <recommendedName>
        <fullName evidence="5">EF-hand domain-containing protein</fullName>
    </recommendedName>
</protein>
<feature type="repeat" description="ANK" evidence="3">
    <location>
        <begin position="186"/>
        <end position="218"/>
    </location>
</feature>
<dbReference type="PANTHER" id="PTHR24127">
    <property type="entry name" value="ANKYRIN REPEAT AND EF-HAND DOMAIN-CONTAINING PROTEIN 1"/>
    <property type="match status" value="1"/>
</dbReference>
<gene>
    <name evidence="6" type="primary">ankef1b</name>
</gene>
<feature type="repeat" description="ANK" evidence="3">
    <location>
        <begin position="531"/>
        <end position="563"/>
    </location>
</feature>
<dbReference type="PROSITE" id="PS00018">
    <property type="entry name" value="EF_HAND_1"/>
    <property type="match status" value="1"/>
</dbReference>
<reference evidence="6 7" key="1">
    <citation type="submission" date="2020-06" db="EMBL/GenBank/DDBJ databases">
        <authorList>
            <consortium name="Wellcome Sanger Institute Data Sharing"/>
        </authorList>
    </citation>
    <scope>NUCLEOTIDE SEQUENCE [LARGE SCALE GENOMIC DNA]</scope>
</reference>
<dbReference type="PROSITE" id="PS50297">
    <property type="entry name" value="ANK_REP_REGION"/>
    <property type="match status" value="7"/>
</dbReference>
<accession>A0AAY4A5E2</accession>
<evidence type="ECO:0000256" key="3">
    <source>
        <dbReference type="PROSITE-ProRule" id="PRU00023"/>
    </source>
</evidence>
<dbReference type="PANTHER" id="PTHR24127:SF1">
    <property type="entry name" value="ANKYRIN REPEAT AND EF-HAND DOMAIN-CONTAINING PROTEIN 1"/>
    <property type="match status" value="1"/>
</dbReference>
<organism evidence="6 7">
    <name type="scientific">Denticeps clupeoides</name>
    <name type="common">denticle herring</name>
    <dbReference type="NCBI Taxonomy" id="299321"/>
    <lineage>
        <taxon>Eukaryota</taxon>
        <taxon>Metazoa</taxon>
        <taxon>Chordata</taxon>
        <taxon>Craniata</taxon>
        <taxon>Vertebrata</taxon>
        <taxon>Euteleostomi</taxon>
        <taxon>Actinopterygii</taxon>
        <taxon>Neopterygii</taxon>
        <taxon>Teleostei</taxon>
        <taxon>Clupei</taxon>
        <taxon>Clupeiformes</taxon>
        <taxon>Denticipitoidei</taxon>
        <taxon>Denticipitidae</taxon>
        <taxon>Denticeps</taxon>
    </lineage>
</organism>
<dbReference type="InterPro" id="IPR011992">
    <property type="entry name" value="EF-hand-dom_pair"/>
</dbReference>
<keyword evidence="2" id="KW-0106">Calcium</keyword>
<evidence type="ECO:0000313" key="6">
    <source>
        <dbReference type="Ensembl" id="ENSDCDP00010004438.1"/>
    </source>
</evidence>
<dbReference type="Ensembl" id="ENSDCDT00010004594.1">
    <property type="protein sequence ID" value="ENSDCDP00010004438.1"/>
    <property type="gene ID" value="ENSDCDG00010001960.1"/>
</dbReference>
<feature type="repeat" description="ANK" evidence="3">
    <location>
        <begin position="597"/>
        <end position="629"/>
    </location>
</feature>
<dbReference type="SUPFAM" id="SSF48403">
    <property type="entry name" value="Ankyrin repeat"/>
    <property type="match status" value="2"/>
</dbReference>
<dbReference type="InterPro" id="IPR036770">
    <property type="entry name" value="Ankyrin_rpt-contain_sf"/>
</dbReference>
<evidence type="ECO:0000313" key="7">
    <source>
        <dbReference type="Proteomes" id="UP000694580"/>
    </source>
</evidence>
<keyword evidence="3" id="KW-0040">ANK repeat</keyword>
<dbReference type="GeneTree" id="ENSGT00940000156852"/>
<keyword evidence="1" id="KW-0479">Metal-binding</keyword>
<feature type="repeat" description="ANK" evidence="3">
    <location>
        <begin position="49"/>
        <end position="81"/>
    </location>
</feature>
<dbReference type="PROSITE" id="PS50088">
    <property type="entry name" value="ANK_REPEAT"/>
    <property type="match status" value="7"/>
</dbReference>